<feature type="transmembrane region" description="Helical" evidence="5">
    <location>
        <begin position="58"/>
        <end position="78"/>
    </location>
</feature>
<organism evidence="6 7">
    <name type="scientific">Rhamnusium bicolor</name>
    <dbReference type="NCBI Taxonomy" id="1586634"/>
    <lineage>
        <taxon>Eukaryota</taxon>
        <taxon>Metazoa</taxon>
        <taxon>Ecdysozoa</taxon>
        <taxon>Arthropoda</taxon>
        <taxon>Hexapoda</taxon>
        <taxon>Insecta</taxon>
        <taxon>Pterygota</taxon>
        <taxon>Neoptera</taxon>
        <taxon>Endopterygota</taxon>
        <taxon>Coleoptera</taxon>
        <taxon>Polyphaga</taxon>
        <taxon>Cucujiformia</taxon>
        <taxon>Chrysomeloidea</taxon>
        <taxon>Cerambycidae</taxon>
        <taxon>Lepturinae</taxon>
        <taxon>Rhagiini</taxon>
        <taxon>Rhamnusium</taxon>
    </lineage>
</organism>
<dbReference type="PANTHER" id="PTHR11662:SF280">
    <property type="entry name" value="FI21844P1-RELATED"/>
    <property type="match status" value="1"/>
</dbReference>
<dbReference type="PANTHER" id="PTHR11662">
    <property type="entry name" value="SOLUTE CARRIER FAMILY 17"/>
    <property type="match status" value="1"/>
</dbReference>
<protein>
    <recommendedName>
        <fullName evidence="8">Inorganic phosphate cotransporter</fullName>
    </recommendedName>
</protein>
<keyword evidence="3 5" id="KW-1133">Transmembrane helix</keyword>
<evidence type="ECO:0000256" key="2">
    <source>
        <dbReference type="ARBA" id="ARBA00022692"/>
    </source>
</evidence>
<evidence type="ECO:0000256" key="5">
    <source>
        <dbReference type="SAM" id="Phobius"/>
    </source>
</evidence>
<keyword evidence="7" id="KW-1185">Reference proteome</keyword>
<dbReference type="AlphaFoldDB" id="A0AAV8WTL5"/>
<dbReference type="InterPro" id="IPR050382">
    <property type="entry name" value="MFS_Na/Anion_cotransporter"/>
</dbReference>
<dbReference type="InterPro" id="IPR036259">
    <property type="entry name" value="MFS_trans_sf"/>
</dbReference>
<evidence type="ECO:0000256" key="4">
    <source>
        <dbReference type="ARBA" id="ARBA00023136"/>
    </source>
</evidence>
<evidence type="ECO:0000256" key="3">
    <source>
        <dbReference type="ARBA" id="ARBA00022989"/>
    </source>
</evidence>
<keyword evidence="2 5" id="KW-0812">Transmembrane</keyword>
<dbReference type="GO" id="GO:0016020">
    <property type="term" value="C:membrane"/>
    <property type="evidence" value="ECO:0007669"/>
    <property type="project" value="UniProtKB-SubCell"/>
</dbReference>
<comment type="subcellular location">
    <subcellularLocation>
        <location evidence="1">Membrane</location>
        <topology evidence="1">Multi-pass membrane protein</topology>
    </subcellularLocation>
</comment>
<dbReference type="EMBL" id="JANEYF010004857">
    <property type="protein sequence ID" value="KAJ8929848.1"/>
    <property type="molecule type" value="Genomic_DNA"/>
</dbReference>
<proteinExistence type="predicted"/>
<accession>A0AAV8WTL5</accession>
<dbReference type="SUPFAM" id="SSF103473">
    <property type="entry name" value="MFS general substrate transporter"/>
    <property type="match status" value="1"/>
</dbReference>
<reference evidence="6" key="1">
    <citation type="journal article" date="2023" name="Insect Mol. Biol.">
        <title>Genome sequencing provides insights into the evolution of gene families encoding plant cell wall-degrading enzymes in longhorned beetles.</title>
        <authorList>
            <person name="Shin N.R."/>
            <person name="Okamura Y."/>
            <person name="Kirsch R."/>
            <person name="Pauchet Y."/>
        </authorList>
    </citation>
    <scope>NUCLEOTIDE SEQUENCE</scope>
    <source>
        <strain evidence="6">RBIC_L_NR</strain>
    </source>
</reference>
<feature type="non-terminal residue" evidence="6">
    <location>
        <position position="1"/>
    </location>
</feature>
<dbReference type="Proteomes" id="UP001162156">
    <property type="component" value="Unassembled WGS sequence"/>
</dbReference>
<keyword evidence="4 5" id="KW-0472">Membrane</keyword>
<name>A0AAV8WTL5_9CUCU</name>
<evidence type="ECO:0008006" key="8">
    <source>
        <dbReference type="Google" id="ProtNLM"/>
    </source>
</evidence>
<evidence type="ECO:0000256" key="1">
    <source>
        <dbReference type="ARBA" id="ARBA00004141"/>
    </source>
</evidence>
<sequence length="143" mass="15999">TILPGIGLLVLGFYTSDNKTEYMCTLYITMSSIIATNHGYTLNTIDISPTFCGTLRGITSAVGNVFALLTPLAVQVVVKNEQDPREWRTIFIIISCINFLAAIFYIVFASGKLQRWTTYSLIDVVNYGTIRRSSKNHLNENHL</sequence>
<dbReference type="GO" id="GO:0006820">
    <property type="term" value="P:monoatomic anion transport"/>
    <property type="evidence" value="ECO:0007669"/>
    <property type="project" value="TreeGrafter"/>
</dbReference>
<evidence type="ECO:0000313" key="6">
    <source>
        <dbReference type="EMBL" id="KAJ8929848.1"/>
    </source>
</evidence>
<comment type="caution">
    <text evidence="6">The sequence shown here is derived from an EMBL/GenBank/DDBJ whole genome shotgun (WGS) entry which is preliminary data.</text>
</comment>
<evidence type="ECO:0000313" key="7">
    <source>
        <dbReference type="Proteomes" id="UP001162156"/>
    </source>
</evidence>
<dbReference type="GO" id="GO:0022857">
    <property type="term" value="F:transmembrane transporter activity"/>
    <property type="evidence" value="ECO:0007669"/>
    <property type="project" value="TreeGrafter"/>
</dbReference>
<gene>
    <name evidence="6" type="ORF">NQ314_017452</name>
</gene>
<dbReference type="Gene3D" id="1.20.1250.20">
    <property type="entry name" value="MFS general substrate transporter like domains"/>
    <property type="match status" value="1"/>
</dbReference>
<feature type="transmembrane region" description="Helical" evidence="5">
    <location>
        <begin position="90"/>
        <end position="108"/>
    </location>
</feature>